<feature type="region of interest" description="Disordered" evidence="1">
    <location>
        <begin position="1"/>
        <end position="24"/>
    </location>
</feature>
<name>A0A8H7MI50_9PLEO</name>
<proteinExistence type="predicted"/>
<evidence type="ECO:0000256" key="1">
    <source>
        <dbReference type="SAM" id="MobiDB-lite"/>
    </source>
</evidence>
<protein>
    <submittedName>
        <fullName evidence="2">Uncharacterized protein</fullName>
    </submittedName>
</protein>
<dbReference type="EMBL" id="RZGK01000011">
    <property type="protein sequence ID" value="KAF9695545.1"/>
    <property type="molecule type" value="Genomic_DNA"/>
</dbReference>
<sequence>MNVPLRLSLHQPPPPFQHPPSTPTPAPKHFPPYPVLALLPPGPLLDVCPARPRADWDRRLVKRLLLARDAGLLVWCPCGHHFHLISAPSPPPLAVWFQQRADSNLASVALFSSALGPTASLPFPSLPFPSLLPLLSATQDIARVATVESSSTCQSR</sequence>
<dbReference type="AlphaFoldDB" id="A0A8H7MI50"/>
<comment type="caution">
    <text evidence="2">The sequence shown here is derived from an EMBL/GenBank/DDBJ whole genome shotgun (WGS) entry which is preliminary data.</text>
</comment>
<reference evidence="2" key="2">
    <citation type="submission" date="2020-09" db="EMBL/GenBank/DDBJ databases">
        <title>Reference genome assembly for Australian Ascochyta lentis isolate Al4.</title>
        <authorList>
            <person name="Lee R.C."/>
            <person name="Farfan-Caceres L.M."/>
            <person name="Debler J.W."/>
            <person name="Williams A.H."/>
            <person name="Henares B.M."/>
        </authorList>
    </citation>
    <scope>NUCLEOTIDE SEQUENCE</scope>
    <source>
        <strain evidence="2">Al4</strain>
    </source>
</reference>
<gene>
    <name evidence="2" type="ORF">EKO04_006631</name>
</gene>
<evidence type="ECO:0000313" key="2">
    <source>
        <dbReference type="EMBL" id="KAF9695545.1"/>
    </source>
</evidence>
<organism evidence="2 3">
    <name type="scientific">Ascochyta lentis</name>
    <dbReference type="NCBI Taxonomy" id="205686"/>
    <lineage>
        <taxon>Eukaryota</taxon>
        <taxon>Fungi</taxon>
        <taxon>Dikarya</taxon>
        <taxon>Ascomycota</taxon>
        <taxon>Pezizomycotina</taxon>
        <taxon>Dothideomycetes</taxon>
        <taxon>Pleosporomycetidae</taxon>
        <taxon>Pleosporales</taxon>
        <taxon>Pleosporineae</taxon>
        <taxon>Didymellaceae</taxon>
        <taxon>Ascochyta</taxon>
    </lineage>
</organism>
<dbReference type="Proteomes" id="UP000651452">
    <property type="component" value="Unassembled WGS sequence"/>
</dbReference>
<feature type="compositionally biased region" description="Pro residues" evidence="1">
    <location>
        <begin position="11"/>
        <end position="24"/>
    </location>
</feature>
<evidence type="ECO:0000313" key="3">
    <source>
        <dbReference type="Proteomes" id="UP000651452"/>
    </source>
</evidence>
<keyword evidence="3" id="KW-1185">Reference proteome</keyword>
<accession>A0A8H7MI50</accession>
<reference evidence="2" key="1">
    <citation type="submission" date="2018-12" db="EMBL/GenBank/DDBJ databases">
        <authorList>
            <person name="Syme R.A."/>
            <person name="Farfan-Caceres L."/>
            <person name="Lichtenzveig J."/>
        </authorList>
    </citation>
    <scope>NUCLEOTIDE SEQUENCE</scope>
    <source>
        <strain evidence="2">Al4</strain>
    </source>
</reference>